<dbReference type="PANTHER" id="PTHR31549">
    <property type="entry name" value="PROTEIN, PUTATIVE (DUF247)-RELATED-RELATED"/>
    <property type="match status" value="1"/>
</dbReference>
<dbReference type="AlphaFoldDB" id="A0AAD8NQQ3"/>
<feature type="transmembrane region" description="Helical" evidence="1">
    <location>
        <begin position="455"/>
        <end position="475"/>
    </location>
</feature>
<organism evidence="2 3">
    <name type="scientific">Tagetes erecta</name>
    <name type="common">African marigold</name>
    <dbReference type="NCBI Taxonomy" id="13708"/>
    <lineage>
        <taxon>Eukaryota</taxon>
        <taxon>Viridiplantae</taxon>
        <taxon>Streptophyta</taxon>
        <taxon>Embryophyta</taxon>
        <taxon>Tracheophyta</taxon>
        <taxon>Spermatophyta</taxon>
        <taxon>Magnoliopsida</taxon>
        <taxon>eudicotyledons</taxon>
        <taxon>Gunneridae</taxon>
        <taxon>Pentapetalae</taxon>
        <taxon>asterids</taxon>
        <taxon>campanulids</taxon>
        <taxon>Asterales</taxon>
        <taxon>Asteraceae</taxon>
        <taxon>Asteroideae</taxon>
        <taxon>Heliantheae alliance</taxon>
        <taxon>Tageteae</taxon>
        <taxon>Tagetes</taxon>
    </lineage>
</organism>
<dbReference type="EMBL" id="JAUHHV010000007">
    <property type="protein sequence ID" value="KAK1417211.1"/>
    <property type="molecule type" value="Genomic_DNA"/>
</dbReference>
<reference evidence="2" key="1">
    <citation type="journal article" date="2023" name="bioRxiv">
        <title>Improved chromosome-level genome assembly for marigold (Tagetes erecta).</title>
        <authorList>
            <person name="Jiang F."/>
            <person name="Yuan L."/>
            <person name="Wang S."/>
            <person name="Wang H."/>
            <person name="Xu D."/>
            <person name="Wang A."/>
            <person name="Fan W."/>
        </authorList>
    </citation>
    <scope>NUCLEOTIDE SEQUENCE</scope>
    <source>
        <strain evidence="2">WSJ</strain>
        <tissue evidence="2">Leaf</tissue>
    </source>
</reference>
<dbReference type="Pfam" id="PF03140">
    <property type="entry name" value="DUF247"/>
    <property type="match status" value="1"/>
</dbReference>
<sequence>MASLNPSFSPNYGVKPWVDQINTTLKTQIAITIDPPPVSIFEVPLSLKAENDEAYVPQRVGLGPYHHFHPELYHKMEQKKLSTIKKALKPHQIHDFEKEIVQKVKNIVPLIRNCYASYHDADDDTLAWLLAIDGMLLIDQLDAYSNPAFTSFHIEATDLIMLENQIPLIVLNEIHKALLGKNAHDQQHYLETKFRSFCKSHSSFVLMNENADFSGVNHMLDYMYNSVVNNEKSIPKKVDFINYESDEYEAEVKQDLLEAVIRFAGVIPGAEPFYQIIEFLMRKVFEIVEENTQAEEINVPTVSELCKIASVDFRLSPNNEGIRNISFVQGKARYCYLPVITLNADSEVVLRNLVAYEKLMAKNSLTGGYGLELTEYVDFMCGIIDSVKDVKLLREQKIIQGDLSDEEVVKIFNGIGKSRVTMSVESELKKTVGQLNMVYESMPRVWVPRMIQKRFMASARFLTIVICVSGLLIFIREVYMTVYGLDSFHRKLAHFLRTKLRSLLLFLAGPKGPNEIA</sequence>
<keyword evidence="1" id="KW-0472">Membrane</keyword>
<name>A0AAD8NQQ3_TARER</name>
<comment type="caution">
    <text evidence="2">The sequence shown here is derived from an EMBL/GenBank/DDBJ whole genome shotgun (WGS) entry which is preliminary data.</text>
</comment>
<keyword evidence="3" id="KW-1185">Reference proteome</keyword>
<protein>
    <submittedName>
        <fullName evidence="2">Uncharacterized protein</fullName>
    </submittedName>
</protein>
<dbReference type="Proteomes" id="UP001229421">
    <property type="component" value="Unassembled WGS sequence"/>
</dbReference>
<keyword evidence="1" id="KW-1133">Transmembrane helix</keyword>
<dbReference type="PANTHER" id="PTHR31549:SF279">
    <property type="match status" value="1"/>
</dbReference>
<proteinExistence type="predicted"/>
<evidence type="ECO:0000313" key="2">
    <source>
        <dbReference type="EMBL" id="KAK1417211.1"/>
    </source>
</evidence>
<evidence type="ECO:0000313" key="3">
    <source>
        <dbReference type="Proteomes" id="UP001229421"/>
    </source>
</evidence>
<evidence type="ECO:0000256" key="1">
    <source>
        <dbReference type="SAM" id="Phobius"/>
    </source>
</evidence>
<accession>A0AAD8NQQ3</accession>
<dbReference type="InterPro" id="IPR004158">
    <property type="entry name" value="DUF247_pln"/>
</dbReference>
<gene>
    <name evidence="2" type="ORF">QVD17_26335</name>
</gene>
<keyword evidence="1" id="KW-0812">Transmembrane</keyword>